<dbReference type="RefSeq" id="WP_013015622.1">
    <property type="nucleotide sequence ID" value="NC_013947.1"/>
</dbReference>
<dbReference type="HOGENOM" id="CLU_2036605_0_0_11"/>
<dbReference type="KEGG" id="sna:Snas_0333"/>
<gene>
    <name evidence="1" type="ordered locus">Snas_0333</name>
</gene>
<dbReference type="STRING" id="446470.Snas_0333"/>
<sequence length="121" mass="13763">MTAVLSTHDLKAQLRRAATIQGLRDMAAWLDEHPDVPVPAYHVEILHSLNGDSDEAEAAELRRIAEAAETTADFDQNHPEVLIKFGPVKYRFYMIPEQVQKRHDAWNSYRDSVQVDEVVPV</sequence>
<keyword evidence="2" id="KW-1185">Reference proteome</keyword>
<evidence type="ECO:0000313" key="2">
    <source>
        <dbReference type="Proteomes" id="UP000000844"/>
    </source>
</evidence>
<organism evidence="1 2">
    <name type="scientific">Stackebrandtia nassauensis (strain DSM 44728 / CIP 108903 / NRRL B-16338 / NBRC 102104 / LLR-40K-21)</name>
    <dbReference type="NCBI Taxonomy" id="446470"/>
    <lineage>
        <taxon>Bacteria</taxon>
        <taxon>Bacillati</taxon>
        <taxon>Actinomycetota</taxon>
        <taxon>Actinomycetes</taxon>
        <taxon>Glycomycetales</taxon>
        <taxon>Glycomycetaceae</taxon>
        <taxon>Stackebrandtia</taxon>
    </lineage>
</organism>
<accession>D3Q381</accession>
<dbReference type="Proteomes" id="UP000000844">
    <property type="component" value="Chromosome"/>
</dbReference>
<dbReference type="eggNOG" id="ENOG5033AZP">
    <property type="taxonomic scope" value="Bacteria"/>
</dbReference>
<protein>
    <submittedName>
        <fullName evidence="1">Uncharacterized protein</fullName>
    </submittedName>
</protein>
<dbReference type="EMBL" id="CP001778">
    <property type="protein sequence ID" value="ADD40051.1"/>
    <property type="molecule type" value="Genomic_DNA"/>
</dbReference>
<proteinExistence type="predicted"/>
<name>D3Q381_STANL</name>
<evidence type="ECO:0000313" key="1">
    <source>
        <dbReference type="EMBL" id="ADD40051.1"/>
    </source>
</evidence>
<dbReference type="OrthoDB" id="3530961at2"/>
<dbReference type="AlphaFoldDB" id="D3Q381"/>
<reference evidence="1 2" key="1">
    <citation type="journal article" date="2009" name="Stand. Genomic Sci.">
        <title>Complete genome sequence of Stackebrandtia nassauensis type strain (LLR-40K-21).</title>
        <authorList>
            <person name="Munk C."/>
            <person name="Lapidus A."/>
            <person name="Copeland A."/>
            <person name="Jando M."/>
            <person name="Mayilraj S."/>
            <person name="Glavina Del Rio T."/>
            <person name="Nolan M."/>
            <person name="Chen F."/>
            <person name="Lucas S."/>
            <person name="Tice H."/>
            <person name="Cheng J.F."/>
            <person name="Han C."/>
            <person name="Detter J.C."/>
            <person name="Bruce D."/>
            <person name="Goodwin L."/>
            <person name="Chain P."/>
            <person name="Pitluck S."/>
            <person name="Goker M."/>
            <person name="Ovchinikova G."/>
            <person name="Pati A."/>
            <person name="Ivanova N."/>
            <person name="Mavromatis K."/>
            <person name="Chen A."/>
            <person name="Palaniappan K."/>
            <person name="Land M."/>
            <person name="Hauser L."/>
            <person name="Chang Y.J."/>
            <person name="Jeffries C.D."/>
            <person name="Bristow J."/>
            <person name="Eisen J.A."/>
            <person name="Markowitz V."/>
            <person name="Hugenholtz P."/>
            <person name="Kyrpides N.C."/>
            <person name="Klenk H.P."/>
        </authorList>
    </citation>
    <scope>NUCLEOTIDE SEQUENCE [LARGE SCALE GENOMIC DNA]</scope>
    <source>
        <strain evidence="2">DSM 44728 / CIP 108903 / NRRL B-16338 / NBRC 102104 / LLR-40K-21</strain>
    </source>
</reference>